<evidence type="ECO:0000256" key="11">
    <source>
        <dbReference type="ARBA" id="ARBA00035331"/>
    </source>
</evidence>
<dbReference type="GO" id="GO:0003735">
    <property type="term" value="F:structural constituent of ribosome"/>
    <property type="evidence" value="ECO:0007669"/>
    <property type="project" value="InterPro"/>
</dbReference>
<accession>A0AAF3EAM6</accession>
<evidence type="ECO:0000313" key="15">
    <source>
        <dbReference type="WBParaSite" id="MBELARI_LOCUS10967"/>
    </source>
</evidence>
<evidence type="ECO:0000256" key="8">
    <source>
        <dbReference type="ARBA" id="ARBA00023136"/>
    </source>
</evidence>
<evidence type="ECO:0000256" key="4">
    <source>
        <dbReference type="ARBA" id="ARBA00011133"/>
    </source>
</evidence>
<feature type="transmembrane region" description="Helical" evidence="13">
    <location>
        <begin position="231"/>
        <end position="247"/>
    </location>
</feature>
<dbReference type="Pfam" id="PF07264">
    <property type="entry name" value="EI24"/>
    <property type="match status" value="1"/>
</dbReference>
<dbReference type="GO" id="GO:0016236">
    <property type="term" value="P:macroautophagy"/>
    <property type="evidence" value="ECO:0007669"/>
    <property type="project" value="TreeGrafter"/>
</dbReference>
<keyword evidence="14" id="KW-1185">Reference proteome</keyword>
<dbReference type="Pfam" id="PF01158">
    <property type="entry name" value="Ribosomal_L36e"/>
    <property type="match status" value="1"/>
</dbReference>
<keyword evidence="9" id="KW-0687">Ribonucleoprotein</keyword>
<dbReference type="GO" id="GO:0006412">
    <property type="term" value="P:translation"/>
    <property type="evidence" value="ECO:0007669"/>
    <property type="project" value="InterPro"/>
</dbReference>
<dbReference type="PANTHER" id="PTHR21389">
    <property type="entry name" value="P53 INDUCED PROTEIN"/>
    <property type="match status" value="1"/>
</dbReference>
<dbReference type="GO" id="GO:0005783">
    <property type="term" value="C:endoplasmic reticulum"/>
    <property type="evidence" value="ECO:0007669"/>
    <property type="project" value="TreeGrafter"/>
</dbReference>
<evidence type="ECO:0000313" key="14">
    <source>
        <dbReference type="Proteomes" id="UP000887575"/>
    </source>
</evidence>
<evidence type="ECO:0000256" key="2">
    <source>
        <dbReference type="ARBA" id="ARBA00006509"/>
    </source>
</evidence>
<dbReference type="InterPro" id="IPR059112">
    <property type="entry name" value="CysZ/EI24"/>
</dbReference>
<feature type="transmembrane region" description="Helical" evidence="13">
    <location>
        <begin position="191"/>
        <end position="210"/>
    </location>
</feature>
<dbReference type="WBParaSite" id="MBELARI_LOCUS10967">
    <property type="protein sequence ID" value="MBELARI_LOCUS10967"/>
    <property type="gene ID" value="MBELARI_LOCUS10967"/>
</dbReference>
<evidence type="ECO:0000256" key="9">
    <source>
        <dbReference type="ARBA" id="ARBA00023274"/>
    </source>
</evidence>
<dbReference type="GO" id="GO:1990904">
    <property type="term" value="C:ribonucleoprotein complex"/>
    <property type="evidence" value="ECO:0007669"/>
    <property type="project" value="UniProtKB-KW"/>
</dbReference>
<evidence type="ECO:0000256" key="6">
    <source>
        <dbReference type="ARBA" id="ARBA00022980"/>
    </source>
</evidence>
<keyword evidence="7 13" id="KW-1133">Transmembrane helix</keyword>
<evidence type="ECO:0000256" key="1">
    <source>
        <dbReference type="ARBA" id="ARBA00004141"/>
    </source>
</evidence>
<feature type="transmembrane region" description="Helical" evidence="13">
    <location>
        <begin position="160"/>
        <end position="179"/>
    </location>
</feature>
<evidence type="ECO:0000256" key="7">
    <source>
        <dbReference type="ARBA" id="ARBA00022989"/>
    </source>
</evidence>
<feature type="transmembrane region" description="Helical" evidence="13">
    <location>
        <begin position="253"/>
        <end position="271"/>
    </location>
</feature>
<feature type="transmembrane region" description="Helical" evidence="13">
    <location>
        <begin position="82"/>
        <end position="103"/>
    </location>
</feature>
<dbReference type="InterPro" id="IPR038097">
    <property type="entry name" value="Ribosomal_eL36_sf"/>
</dbReference>
<keyword evidence="6" id="KW-0689">Ribosomal protein</keyword>
<feature type="transmembrane region" description="Helical" evidence="13">
    <location>
        <begin position="115"/>
        <end position="139"/>
    </location>
</feature>
<feature type="region of interest" description="Disordered" evidence="12">
    <location>
        <begin position="36"/>
        <end position="66"/>
    </location>
</feature>
<dbReference type="GO" id="GO:0016020">
    <property type="term" value="C:membrane"/>
    <property type="evidence" value="ECO:0007669"/>
    <property type="project" value="UniProtKB-SubCell"/>
</dbReference>
<keyword evidence="8 13" id="KW-0472">Membrane</keyword>
<reference evidence="15" key="1">
    <citation type="submission" date="2024-02" db="UniProtKB">
        <authorList>
            <consortium name="WormBaseParasite"/>
        </authorList>
    </citation>
    <scope>IDENTIFICATION</scope>
</reference>
<protein>
    <recommendedName>
        <fullName evidence="10">Large ribosomal subunit protein eL36</fullName>
    </recommendedName>
    <alternativeName>
        <fullName evidence="11">60S ribosomal protein L36</fullName>
    </alternativeName>
</protein>
<comment type="subcellular location">
    <subcellularLocation>
        <location evidence="1">Membrane</location>
        <topology evidence="1">Multi-pass membrane protein</topology>
    </subcellularLocation>
</comment>
<comment type="subunit">
    <text evidence="4">Component of the large ribosomal subunit.</text>
</comment>
<evidence type="ECO:0000256" key="3">
    <source>
        <dbReference type="ARBA" id="ARBA00010970"/>
    </source>
</evidence>
<feature type="compositionally biased region" description="Polar residues" evidence="12">
    <location>
        <begin position="36"/>
        <end position="48"/>
    </location>
</feature>
<evidence type="ECO:0000256" key="5">
    <source>
        <dbReference type="ARBA" id="ARBA00022692"/>
    </source>
</evidence>
<sequence length="403" mass="45530">MIDISLKVLTDAGKGLLDSITGLLLIFELDREEPQTSTPQLSRQNVRTVLQERRERKGQAPPPRTVDEVAPRVKAWKRVLQCIASNLIIAATLQLILIFLPWIGELLLPKKSTDYASVLSLMGVFPMFLFSRVINILWFSDIAGACRRALQIKESRTVDFRTWISDFIIAIVLEVIFLLQSAAVMHIPIPIIAPVLSFIHLSLLHSLYSFEYFWMDRRLMLSKRVEIMQNNWSYFVGFGTPLTVAAWISPNFVVGGCLFGALFPLFIISSFKSAAKRSDSFSEPNIVPSLNIFTPSLLGMTQPAVEGLAAGLSKGYPITKLENKPRQCRRKGTKSKKAVAVRDLVREIAGFAPYERRAMEFLKISKDKKALKFLKKRVGGHGRGKHKRDELQDVLIAMRKHHK</sequence>
<keyword evidence="5 13" id="KW-0812">Transmembrane</keyword>
<organism evidence="14 15">
    <name type="scientific">Mesorhabditis belari</name>
    <dbReference type="NCBI Taxonomy" id="2138241"/>
    <lineage>
        <taxon>Eukaryota</taxon>
        <taxon>Metazoa</taxon>
        <taxon>Ecdysozoa</taxon>
        <taxon>Nematoda</taxon>
        <taxon>Chromadorea</taxon>
        <taxon>Rhabditida</taxon>
        <taxon>Rhabditina</taxon>
        <taxon>Rhabditomorpha</taxon>
        <taxon>Rhabditoidea</taxon>
        <taxon>Rhabditidae</taxon>
        <taxon>Mesorhabditinae</taxon>
        <taxon>Mesorhabditis</taxon>
    </lineage>
</organism>
<proteinExistence type="inferred from homology"/>
<dbReference type="FunFam" id="1.10.10.1760:FF:000001">
    <property type="entry name" value="60S ribosomal protein L36"/>
    <property type="match status" value="1"/>
</dbReference>
<dbReference type="Proteomes" id="UP000887575">
    <property type="component" value="Unassembled WGS sequence"/>
</dbReference>
<dbReference type="GO" id="GO:0005840">
    <property type="term" value="C:ribosome"/>
    <property type="evidence" value="ECO:0007669"/>
    <property type="project" value="UniProtKB-KW"/>
</dbReference>
<evidence type="ECO:0000256" key="12">
    <source>
        <dbReference type="SAM" id="MobiDB-lite"/>
    </source>
</evidence>
<name>A0AAF3EAM6_9BILA</name>
<dbReference type="InterPro" id="IPR000509">
    <property type="entry name" value="Ribosomal_eL36"/>
</dbReference>
<comment type="similarity">
    <text evidence="2">Belongs to the eukaryotic ribosomal protein eL36 family.</text>
</comment>
<dbReference type="PANTHER" id="PTHR21389:SF0">
    <property type="entry name" value="ETOPOSIDE-INDUCED PROTEIN 2.4 HOMOLOG"/>
    <property type="match status" value="1"/>
</dbReference>
<comment type="similarity">
    <text evidence="3">Belongs to the EI24 family.</text>
</comment>
<evidence type="ECO:0000256" key="13">
    <source>
        <dbReference type="SAM" id="Phobius"/>
    </source>
</evidence>
<evidence type="ECO:0000256" key="10">
    <source>
        <dbReference type="ARBA" id="ARBA00035226"/>
    </source>
</evidence>
<dbReference type="Gene3D" id="1.10.10.1760">
    <property type="entry name" value="60S ribosomal protein L36"/>
    <property type="match status" value="1"/>
</dbReference>
<dbReference type="AlphaFoldDB" id="A0AAF3EAM6"/>